<feature type="compositionally biased region" description="Gly residues" evidence="1">
    <location>
        <begin position="158"/>
        <end position="173"/>
    </location>
</feature>
<evidence type="ECO:0000313" key="3">
    <source>
        <dbReference type="Proteomes" id="UP000199375"/>
    </source>
</evidence>
<feature type="region of interest" description="Disordered" evidence="1">
    <location>
        <begin position="137"/>
        <end position="175"/>
    </location>
</feature>
<sequence>MGCGGTAGVCGVGLGWLDGVDAGRRCVGGLGTAVGTTGDTAGVVGNAGGATWGAVRAVSGTGPPVVVGSGPAVGSALAVGSVPNDGLGTWAEAERVAVGSVGGVVGGMGSPVGAGAGEGCGVGVGVGVTVGGGGRVGTRGGGRWTASGSDRSEAAGTIGAGAGGGRPGPGSSGCGAAAVPGGVEGAVAGWPVAGTITGPTERVGMNGVLLSGSAVLPTVADPVLMAARIGMEAVPASRATVKRYPRPGAPEPGARCAPTTRR</sequence>
<accession>A0A1C4WYL8</accession>
<gene>
    <name evidence="2" type="ORF">GA0070558_119141</name>
</gene>
<dbReference type="EMBL" id="FMCW01000019">
    <property type="protein sequence ID" value="SCF01234.1"/>
    <property type="molecule type" value="Genomic_DNA"/>
</dbReference>
<name>A0A1C4WYL8_9ACTN</name>
<evidence type="ECO:0000313" key="2">
    <source>
        <dbReference type="EMBL" id="SCF01234.1"/>
    </source>
</evidence>
<evidence type="ECO:0000256" key="1">
    <source>
        <dbReference type="SAM" id="MobiDB-lite"/>
    </source>
</evidence>
<reference evidence="2 3" key="1">
    <citation type="submission" date="2016-06" db="EMBL/GenBank/DDBJ databases">
        <authorList>
            <person name="Kjaerup R.B."/>
            <person name="Dalgaard T.S."/>
            <person name="Juul-Madsen H.R."/>
        </authorList>
    </citation>
    <scope>NUCLEOTIDE SEQUENCE [LARGE SCALE GENOMIC DNA]</scope>
    <source>
        <strain evidence="2 3">DSM 45626</strain>
    </source>
</reference>
<dbReference type="Proteomes" id="UP000199375">
    <property type="component" value="Unassembled WGS sequence"/>
</dbReference>
<organism evidence="2 3">
    <name type="scientific">Micromonospora haikouensis</name>
    <dbReference type="NCBI Taxonomy" id="686309"/>
    <lineage>
        <taxon>Bacteria</taxon>
        <taxon>Bacillati</taxon>
        <taxon>Actinomycetota</taxon>
        <taxon>Actinomycetes</taxon>
        <taxon>Micromonosporales</taxon>
        <taxon>Micromonosporaceae</taxon>
        <taxon>Micromonospora</taxon>
    </lineage>
</organism>
<protein>
    <submittedName>
        <fullName evidence="2">Uncharacterized protein</fullName>
    </submittedName>
</protein>
<dbReference type="AlphaFoldDB" id="A0A1C4WYL8"/>
<proteinExistence type="predicted"/>
<feature type="region of interest" description="Disordered" evidence="1">
    <location>
        <begin position="241"/>
        <end position="262"/>
    </location>
</feature>